<evidence type="ECO:0000256" key="1">
    <source>
        <dbReference type="SAM" id="Phobius"/>
    </source>
</evidence>
<keyword evidence="1" id="KW-0812">Transmembrane</keyword>
<accession>A0A2U8FD08</accession>
<dbReference type="EMBL" id="CP021886">
    <property type="protein sequence ID" value="AWI34109.1"/>
    <property type="molecule type" value="Genomic_DNA"/>
</dbReference>
<reference evidence="2 3" key="1">
    <citation type="submission" date="2017-06" db="EMBL/GenBank/DDBJ databases">
        <title>Complete genome of Helicobacter apodemus.</title>
        <authorList>
            <person name="Cho S."/>
        </authorList>
    </citation>
    <scope>NUCLEOTIDE SEQUENCE [LARGE SCALE GENOMIC DNA]</scope>
    <source>
        <strain evidence="3">SNUVETPUB-15-01</strain>
    </source>
</reference>
<evidence type="ECO:0000313" key="3">
    <source>
        <dbReference type="Proteomes" id="UP000244890"/>
    </source>
</evidence>
<feature type="transmembrane region" description="Helical" evidence="1">
    <location>
        <begin position="12"/>
        <end position="44"/>
    </location>
</feature>
<keyword evidence="1" id="KW-1133">Transmembrane helix</keyword>
<sequence>MALCNIFLDYLFIAVFGWGLFSAALSTCIGLSLTTILGFLPFIFGNVELKFSRILFKLKTLVNIFYNGSSKFLGNISGSILTIVANLLLLKLSRQSDVETFSVILHIDTFIVTFTMIYMRVCNPPSVIITQKGQDKAKISHFIFLAPPFWFL</sequence>
<feature type="transmembrane region" description="Helical" evidence="1">
    <location>
        <begin position="64"/>
        <end position="89"/>
    </location>
</feature>
<organism evidence="2 3">
    <name type="scientific">Helicobacter apodemus</name>
    <dbReference type="NCBI Taxonomy" id="135569"/>
    <lineage>
        <taxon>Bacteria</taxon>
        <taxon>Pseudomonadati</taxon>
        <taxon>Campylobacterota</taxon>
        <taxon>Epsilonproteobacteria</taxon>
        <taxon>Campylobacterales</taxon>
        <taxon>Helicobacteraceae</taxon>
        <taxon>Helicobacter</taxon>
    </lineage>
</organism>
<protein>
    <submittedName>
        <fullName evidence="2">Uncharacterized protein</fullName>
    </submittedName>
</protein>
<gene>
    <name evidence="2" type="ORF">CDV25_04475</name>
</gene>
<dbReference type="AlphaFoldDB" id="A0A2U8FD08"/>
<name>A0A2U8FD08_9HELI</name>
<proteinExistence type="predicted"/>
<evidence type="ECO:0000313" key="2">
    <source>
        <dbReference type="EMBL" id="AWI34109.1"/>
    </source>
</evidence>
<keyword evidence="1" id="KW-0472">Membrane</keyword>
<feature type="transmembrane region" description="Helical" evidence="1">
    <location>
        <begin position="101"/>
        <end position="121"/>
    </location>
</feature>
<dbReference type="KEGG" id="had:CDV25_04475"/>
<dbReference type="Proteomes" id="UP000244890">
    <property type="component" value="Chromosome"/>
</dbReference>
<dbReference type="OrthoDB" id="9808954at2"/>